<dbReference type="InterPro" id="IPR036097">
    <property type="entry name" value="HisK_dim/P_sf"/>
</dbReference>
<proteinExistence type="predicted"/>
<dbReference type="InterPro" id="IPR003661">
    <property type="entry name" value="HisK_dim/P_dom"/>
</dbReference>
<dbReference type="InterPro" id="IPR004358">
    <property type="entry name" value="Sig_transdc_His_kin-like_C"/>
</dbReference>
<dbReference type="PROSITE" id="PS50109">
    <property type="entry name" value="HIS_KIN"/>
    <property type="match status" value="1"/>
</dbReference>
<dbReference type="InterPro" id="IPR003594">
    <property type="entry name" value="HATPase_dom"/>
</dbReference>
<evidence type="ECO:0000256" key="1">
    <source>
        <dbReference type="ARBA" id="ARBA00000085"/>
    </source>
</evidence>
<feature type="domain" description="HAMP" evidence="14">
    <location>
        <begin position="214"/>
        <end position="269"/>
    </location>
</feature>
<dbReference type="Gene3D" id="6.10.340.10">
    <property type="match status" value="1"/>
</dbReference>
<dbReference type="InterPro" id="IPR003660">
    <property type="entry name" value="HAMP_dom"/>
</dbReference>
<dbReference type="SMART" id="SM00387">
    <property type="entry name" value="HATPase_c"/>
    <property type="match status" value="1"/>
</dbReference>
<dbReference type="PRINTS" id="PR00344">
    <property type="entry name" value="BCTRLSENSOR"/>
</dbReference>
<comment type="caution">
    <text evidence="15">The sequence shown here is derived from an EMBL/GenBank/DDBJ whole genome shotgun (WGS) entry which is preliminary data.</text>
</comment>
<sequence>MGQIFWKFLLAFWVALLLAGALVWGAGQASQYYSEQSGGSQHFLITPPMRVVLESMQILLQDGDFRALEVVLKRWDQEPMARDQVLLVNSKGEDYLGRVVPDNWADLLQAQSGMLPQNPTSPWFFLLQPRNESVLEWFRGIRAVAVNEPERRNGPPPPPGEMRFDEPGFRPEPGGPRHSPGGPPPFKLPFWWHPLFLVAAVALTSLGVSLALAWYFASPVRQLKLALSSLAKDRWLTQLGPKVTGRGDEFGALARSFNLMAQSVEQAISGQQRLLHDVSHELRSPLARLQLLVALGRQTPEDTPALLDKVEAETLKLDRLVGEILTFSRLDSGAMPVQPHELDLVELAESVAEDAQLEAQAKQIRLTTRLPAEQPLTSDGELLARALENLLRNALKFSPEGSEVQLRLHSDSGHVLLEVLDQGPGVGEADLLKLCQPFFRADNQQPGVGLGLSIARRAVESCGGQLELSNRLNTAGQRCGFCARIRLPA</sequence>
<dbReference type="InterPro" id="IPR050428">
    <property type="entry name" value="TCS_sensor_his_kinase"/>
</dbReference>
<feature type="domain" description="Histidine kinase" evidence="13">
    <location>
        <begin position="277"/>
        <end position="489"/>
    </location>
</feature>
<evidence type="ECO:0000313" key="15">
    <source>
        <dbReference type="EMBL" id="MFC4653740.1"/>
    </source>
</evidence>
<dbReference type="InterPro" id="IPR005467">
    <property type="entry name" value="His_kinase_dom"/>
</dbReference>
<evidence type="ECO:0000256" key="12">
    <source>
        <dbReference type="SAM" id="Phobius"/>
    </source>
</evidence>
<dbReference type="Gene3D" id="3.30.565.10">
    <property type="entry name" value="Histidine kinase-like ATPase, C-terminal domain"/>
    <property type="match status" value="1"/>
</dbReference>
<evidence type="ECO:0000256" key="4">
    <source>
        <dbReference type="ARBA" id="ARBA00022553"/>
    </source>
</evidence>
<evidence type="ECO:0000259" key="13">
    <source>
        <dbReference type="PROSITE" id="PS50109"/>
    </source>
</evidence>
<keyword evidence="4" id="KW-0597">Phosphoprotein</keyword>
<dbReference type="EMBL" id="JBHSGB010000001">
    <property type="protein sequence ID" value="MFC4653740.1"/>
    <property type="molecule type" value="Genomic_DNA"/>
</dbReference>
<evidence type="ECO:0000256" key="10">
    <source>
        <dbReference type="ARBA" id="ARBA00023136"/>
    </source>
</evidence>
<organism evidence="15 16">
    <name type="scientific">Rheinheimera marina</name>
    <dbReference type="NCBI Taxonomy" id="1774958"/>
    <lineage>
        <taxon>Bacteria</taxon>
        <taxon>Pseudomonadati</taxon>
        <taxon>Pseudomonadota</taxon>
        <taxon>Gammaproteobacteria</taxon>
        <taxon>Chromatiales</taxon>
        <taxon>Chromatiaceae</taxon>
        <taxon>Rheinheimera</taxon>
    </lineage>
</organism>
<dbReference type="PANTHER" id="PTHR45436:SF15">
    <property type="entry name" value="SENSOR HISTIDINE KINASE CUSS"/>
    <property type="match status" value="1"/>
</dbReference>
<evidence type="ECO:0000256" key="5">
    <source>
        <dbReference type="ARBA" id="ARBA00022679"/>
    </source>
</evidence>
<dbReference type="Gene3D" id="1.10.287.130">
    <property type="match status" value="1"/>
</dbReference>
<feature type="transmembrane region" description="Helical" evidence="12">
    <location>
        <begin position="190"/>
        <end position="217"/>
    </location>
</feature>
<dbReference type="RefSeq" id="WP_377331250.1">
    <property type="nucleotide sequence ID" value="NZ_JBHSGB010000001.1"/>
</dbReference>
<dbReference type="SMART" id="SM00388">
    <property type="entry name" value="HisKA"/>
    <property type="match status" value="1"/>
</dbReference>
<keyword evidence="7 15" id="KW-0418">Kinase</keyword>
<dbReference type="Proteomes" id="UP001595962">
    <property type="component" value="Unassembled WGS sequence"/>
</dbReference>
<dbReference type="CDD" id="cd00082">
    <property type="entry name" value="HisKA"/>
    <property type="match status" value="1"/>
</dbReference>
<evidence type="ECO:0000256" key="11">
    <source>
        <dbReference type="SAM" id="MobiDB-lite"/>
    </source>
</evidence>
<keyword evidence="16" id="KW-1185">Reference proteome</keyword>
<dbReference type="PROSITE" id="PS50885">
    <property type="entry name" value="HAMP"/>
    <property type="match status" value="1"/>
</dbReference>
<evidence type="ECO:0000256" key="2">
    <source>
        <dbReference type="ARBA" id="ARBA00004141"/>
    </source>
</evidence>
<dbReference type="SUPFAM" id="SSF158472">
    <property type="entry name" value="HAMP domain-like"/>
    <property type="match status" value="1"/>
</dbReference>
<comment type="subcellular location">
    <subcellularLocation>
        <location evidence="2">Membrane</location>
        <topology evidence="2">Multi-pass membrane protein</topology>
    </subcellularLocation>
</comment>
<comment type="catalytic activity">
    <reaction evidence="1">
        <text>ATP + protein L-histidine = ADP + protein N-phospho-L-histidine.</text>
        <dbReference type="EC" id="2.7.13.3"/>
    </reaction>
</comment>
<keyword evidence="6 12" id="KW-0812">Transmembrane</keyword>
<dbReference type="InterPro" id="IPR036890">
    <property type="entry name" value="HATPase_C_sf"/>
</dbReference>
<accession>A0ABV9JJD4</accession>
<evidence type="ECO:0000256" key="9">
    <source>
        <dbReference type="ARBA" id="ARBA00023012"/>
    </source>
</evidence>
<keyword evidence="10 12" id="KW-0472">Membrane</keyword>
<evidence type="ECO:0000313" key="16">
    <source>
        <dbReference type="Proteomes" id="UP001595962"/>
    </source>
</evidence>
<keyword evidence="9" id="KW-0902">Two-component regulatory system</keyword>
<gene>
    <name evidence="15" type="ORF">ACFO3I_01750</name>
</gene>
<evidence type="ECO:0000256" key="6">
    <source>
        <dbReference type="ARBA" id="ARBA00022692"/>
    </source>
</evidence>
<dbReference type="CDD" id="cd00075">
    <property type="entry name" value="HATPase"/>
    <property type="match status" value="1"/>
</dbReference>
<evidence type="ECO:0000256" key="8">
    <source>
        <dbReference type="ARBA" id="ARBA00022989"/>
    </source>
</evidence>
<evidence type="ECO:0000259" key="14">
    <source>
        <dbReference type="PROSITE" id="PS50885"/>
    </source>
</evidence>
<reference evidence="16" key="1">
    <citation type="journal article" date="2019" name="Int. J. Syst. Evol. Microbiol.">
        <title>The Global Catalogue of Microorganisms (GCM) 10K type strain sequencing project: providing services to taxonomists for standard genome sequencing and annotation.</title>
        <authorList>
            <consortium name="The Broad Institute Genomics Platform"/>
            <consortium name="The Broad Institute Genome Sequencing Center for Infectious Disease"/>
            <person name="Wu L."/>
            <person name="Ma J."/>
        </authorList>
    </citation>
    <scope>NUCLEOTIDE SEQUENCE [LARGE SCALE GENOMIC DNA]</scope>
    <source>
        <strain evidence="16">DT28</strain>
    </source>
</reference>
<dbReference type="Pfam" id="PF00512">
    <property type="entry name" value="HisKA"/>
    <property type="match status" value="1"/>
</dbReference>
<dbReference type="GO" id="GO:0016301">
    <property type="term" value="F:kinase activity"/>
    <property type="evidence" value="ECO:0007669"/>
    <property type="project" value="UniProtKB-KW"/>
</dbReference>
<dbReference type="SMART" id="SM00304">
    <property type="entry name" value="HAMP"/>
    <property type="match status" value="1"/>
</dbReference>
<protein>
    <recommendedName>
        <fullName evidence="3">histidine kinase</fullName>
        <ecNumber evidence="3">2.7.13.3</ecNumber>
    </recommendedName>
</protein>
<keyword evidence="8 12" id="KW-1133">Transmembrane helix</keyword>
<dbReference type="CDD" id="cd06225">
    <property type="entry name" value="HAMP"/>
    <property type="match status" value="1"/>
</dbReference>
<feature type="region of interest" description="Disordered" evidence="11">
    <location>
        <begin position="148"/>
        <end position="181"/>
    </location>
</feature>
<dbReference type="SUPFAM" id="SSF55874">
    <property type="entry name" value="ATPase domain of HSP90 chaperone/DNA topoisomerase II/histidine kinase"/>
    <property type="match status" value="1"/>
</dbReference>
<dbReference type="Pfam" id="PF00672">
    <property type="entry name" value="HAMP"/>
    <property type="match status" value="1"/>
</dbReference>
<name>A0ABV9JJD4_9GAMM</name>
<dbReference type="PANTHER" id="PTHR45436">
    <property type="entry name" value="SENSOR HISTIDINE KINASE YKOH"/>
    <property type="match status" value="1"/>
</dbReference>
<dbReference type="EC" id="2.7.13.3" evidence="3"/>
<evidence type="ECO:0000256" key="3">
    <source>
        <dbReference type="ARBA" id="ARBA00012438"/>
    </source>
</evidence>
<keyword evidence="5" id="KW-0808">Transferase</keyword>
<evidence type="ECO:0000256" key="7">
    <source>
        <dbReference type="ARBA" id="ARBA00022777"/>
    </source>
</evidence>
<dbReference type="SUPFAM" id="SSF47384">
    <property type="entry name" value="Homodimeric domain of signal transducing histidine kinase"/>
    <property type="match status" value="1"/>
</dbReference>
<dbReference type="Pfam" id="PF02518">
    <property type="entry name" value="HATPase_c"/>
    <property type="match status" value="1"/>
</dbReference>